<organism evidence="1">
    <name type="scientific">Acinetobacter sp. A1-4-2</name>
    <dbReference type="NCBI Taxonomy" id="3156489"/>
    <lineage>
        <taxon>Bacteria</taxon>
        <taxon>Pseudomonadati</taxon>
        <taxon>Pseudomonadota</taxon>
        <taxon>Gammaproteobacteria</taxon>
        <taxon>Moraxellales</taxon>
        <taxon>Moraxellaceae</taxon>
        <taxon>Acinetobacter</taxon>
    </lineage>
</organism>
<evidence type="ECO:0000313" key="1">
    <source>
        <dbReference type="EMBL" id="XBU15940.1"/>
    </source>
</evidence>
<accession>A0AAU7SXT2</accession>
<dbReference type="InterPro" id="IPR025935">
    <property type="entry name" value="AbiH"/>
</dbReference>
<dbReference type="Pfam" id="PF14253">
    <property type="entry name" value="AbiH"/>
    <property type="match status" value="1"/>
</dbReference>
<reference evidence="1" key="1">
    <citation type="submission" date="2024-06" db="EMBL/GenBank/DDBJ databases">
        <authorList>
            <person name="Song Z."/>
        </authorList>
    </citation>
    <scope>NUCLEOTIDE SEQUENCE</scope>
    <source>
        <strain evidence="1">A1-4-2</strain>
    </source>
</reference>
<protein>
    <submittedName>
        <fullName evidence="1">AbiH family protein</fullName>
    </submittedName>
</protein>
<dbReference type="RefSeq" id="WP_349928537.1">
    <property type="nucleotide sequence ID" value="NZ_CP157981.1"/>
</dbReference>
<dbReference type="EMBL" id="CP157981">
    <property type="protein sequence ID" value="XBU15940.1"/>
    <property type="molecule type" value="Genomic_DNA"/>
</dbReference>
<name>A0AAU7SXT2_9GAMM</name>
<gene>
    <name evidence="1" type="ORF">ABJ384_01685</name>
</gene>
<dbReference type="AlphaFoldDB" id="A0AAU7SXT2"/>
<proteinExistence type="predicted"/>
<sequence length="442" mass="52447">MNILIVGNGFDLSHYLPTKYDHFMVAMDAIENWDEWSDEINFDDIFGTLYEKEGYFFGYTKSIYKTEKIKFSSAKIENLKQKLESNVWYKYFSEHYNKLDTWIDFEQKINEALNQILRLIEIYNKSRERVSLLENLICEYKSDEFEIINLPNDLLRKLSYLGILETHDNFSCAFWGGIEPQEKWKFSKDYIISDDSDYDEGMNILDLRVNEIFKTLSDQLEDFSELFSFYLNNIVCNLKPKKKFKKIGIGVNTEIYSFNYTNILKSYYFLDNKISFLHGSLEKSNIILGVADISDKLREYKPYQFVKYAQKILKETDYKFLEESKLIQEIYDEAKYSSGYEEYYVDPQDVKIAIWGHSLDQSDSNYIKELFSLNNEKINAFITIYVHNKNAKKDMLYNLFNILGQSEVEKWMKKGWLKFEPNPDIAKLNNIEPVELPKLAEA</sequence>